<dbReference type="Proteomes" id="UP000664132">
    <property type="component" value="Unassembled WGS sequence"/>
</dbReference>
<feature type="compositionally biased region" description="Polar residues" evidence="1">
    <location>
        <begin position="57"/>
        <end position="68"/>
    </location>
</feature>
<feature type="region of interest" description="Disordered" evidence="1">
    <location>
        <begin position="114"/>
        <end position="193"/>
    </location>
</feature>
<evidence type="ECO:0000313" key="3">
    <source>
        <dbReference type="Proteomes" id="UP000664132"/>
    </source>
</evidence>
<protein>
    <submittedName>
        <fullName evidence="2">Uncharacterized protein</fullName>
    </submittedName>
</protein>
<keyword evidence="3" id="KW-1185">Reference proteome</keyword>
<feature type="compositionally biased region" description="Polar residues" evidence="1">
    <location>
        <begin position="235"/>
        <end position="246"/>
    </location>
</feature>
<feature type="region of interest" description="Disordered" evidence="1">
    <location>
        <begin position="49"/>
        <end position="90"/>
    </location>
</feature>
<name>A0A8H8BSL6_9HELO</name>
<dbReference type="EMBL" id="JAFJYH010000053">
    <property type="protein sequence ID" value="KAG4422183.1"/>
    <property type="molecule type" value="Genomic_DNA"/>
</dbReference>
<feature type="compositionally biased region" description="Basic and acidic residues" evidence="1">
    <location>
        <begin position="161"/>
        <end position="175"/>
    </location>
</feature>
<feature type="compositionally biased region" description="Polar residues" evidence="1">
    <location>
        <begin position="117"/>
        <end position="129"/>
    </location>
</feature>
<feature type="compositionally biased region" description="Polar residues" evidence="1">
    <location>
        <begin position="145"/>
        <end position="157"/>
    </location>
</feature>
<reference evidence="2" key="1">
    <citation type="submission" date="2021-02" db="EMBL/GenBank/DDBJ databases">
        <title>Genome sequence Cadophora malorum strain M34.</title>
        <authorList>
            <person name="Stefanovic E."/>
            <person name="Vu D."/>
            <person name="Scully C."/>
            <person name="Dijksterhuis J."/>
            <person name="Roader J."/>
            <person name="Houbraken J."/>
        </authorList>
    </citation>
    <scope>NUCLEOTIDE SEQUENCE</scope>
    <source>
        <strain evidence="2">M34</strain>
    </source>
</reference>
<dbReference type="AlphaFoldDB" id="A0A8H8BSL6"/>
<evidence type="ECO:0000256" key="1">
    <source>
        <dbReference type="SAM" id="MobiDB-lite"/>
    </source>
</evidence>
<feature type="region of interest" description="Disordered" evidence="1">
    <location>
        <begin position="205"/>
        <end position="260"/>
    </location>
</feature>
<sequence length="260" mass="29447">MAANDQSHYGYSRQSHSPSPRARNNRQVEFSGDCVSQCESSFTTNFGAEFSWLRPGSSPNTSDRSNIGFNDRESPNYMTESDEGPLKNPVRRYGYHAPTGDSRDMFRQLRFTDDHLNVSSGRGGNPNSVSRDRKEKERSHRCHRNGNSTHIESTMIPQESARPRGKEKNNRDRQIHPQFGIQDPSPDMAHGPRFRFEFREGHPASIQYEPSPSLLRMPSNSLAPRKSRQSERSELSSMRAQASAMGQKSRREGTAFSQPA</sequence>
<organism evidence="2 3">
    <name type="scientific">Cadophora malorum</name>
    <dbReference type="NCBI Taxonomy" id="108018"/>
    <lineage>
        <taxon>Eukaryota</taxon>
        <taxon>Fungi</taxon>
        <taxon>Dikarya</taxon>
        <taxon>Ascomycota</taxon>
        <taxon>Pezizomycotina</taxon>
        <taxon>Leotiomycetes</taxon>
        <taxon>Helotiales</taxon>
        <taxon>Ploettnerulaceae</taxon>
        <taxon>Cadophora</taxon>
    </lineage>
</organism>
<comment type="caution">
    <text evidence="2">The sequence shown here is derived from an EMBL/GenBank/DDBJ whole genome shotgun (WGS) entry which is preliminary data.</text>
</comment>
<evidence type="ECO:0000313" key="2">
    <source>
        <dbReference type="EMBL" id="KAG4422183.1"/>
    </source>
</evidence>
<feature type="region of interest" description="Disordered" evidence="1">
    <location>
        <begin position="1"/>
        <end position="34"/>
    </location>
</feature>
<accession>A0A8H8BSL6</accession>
<proteinExistence type="predicted"/>
<feature type="compositionally biased region" description="Polar residues" evidence="1">
    <location>
        <begin position="1"/>
        <end position="18"/>
    </location>
</feature>
<gene>
    <name evidence="2" type="ORF">IFR04_004689</name>
</gene>